<dbReference type="InterPro" id="IPR044539">
    <property type="entry name" value="Pch2-like"/>
</dbReference>
<dbReference type="InterPro" id="IPR027417">
    <property type="entry name" value="P-loop_NTPase"/>
</dbReference>
<dbReference type="SMART" id="SM00382">
    <property type="entry name" value="AAA"/>
    <property type="match status" value="1"/>
</dbReference>
<evidence type="ECO:0000313" key="7">
    <source>
        <dbReference type="EMBL" id="KAF2076113.1"/>
    </source>
</evidence>
<dbReference type="InterPro" id="IPR001270">
    <property type="entry name" value="ClpA/B"/>
</dbReference>
<dbReference type="GO" id="GO:0005694">
    <property type="term" value="C:chromosome"/>
    <property type="evidence" value="ECO:0007669"/>
    <property type="project" value="TreeGrafter"/>
</dbReference>
<dbReference type="PANTHER" id="PTHR45991:SF1">
    <property type="entry name" value="PACHYTENE CHECKPOINT PROTEIN 2 HOMOLOG"/>
    <property type="match status" value="1"/>
</dbReference>
<dbReference type="InterPro" id="IPR003959">
    <property type="entry name" value="ATPase_AAA_core"/>
</dbReference>
<sequence length="443" mass="49987">MDPNSSSLNNSSNNITGGGVKKIQDMKLIIEILVNDQCSISFDELRKHYLVKLYAQFELNRSQLIKQIKRHGYLSIGSADDHMAIDRVSVYCNRSIQMLELLSEQEISAYVQFERSSVFFYKQYKEGASNEELFEDVGSGEQTVSPYQQWVLPNIEFATLWDNLIYDDSVKERLLSYASTILLFSSAKVDSNIVSNNKIVLLTGPPGSGKTSLAKALSQKLAIRHSDRYAYPQLIEINSHSLFSKWFSESGKLVMKVFEKIREILDDPSCFVTLLIDEVESLAAARTAALSGSEPTDSIRVVNAFLTQLDQIKSYPNLLIVATSNLTTAIDLAFIDRADLKLFIGPPSLSARKRILKSIDKELMDKGILYANQPIDKKQQKALRSSIYTSTNGFSGRSLRKLPFLSVANYQTKSLEFPIPLAEYQIELNELIQREKEFNKVIV</sequence>
<comment type="caution">
    <text evidence="7">The sequence shown here is derived from an EMBL/GenBank/DDBJ whole genome shotgun (WGS) entry which is preliminary data.</text>
</comment>
<gene>
    <name evidence="7" type="ORF">CYY_002575</name>
</gene>
<dbReference type="Pfam" id="PF00004">
    <property type="entry name" value="AAA"/>
    <property type="match status" value="1"/>
</dbReference>
<reference evidence="7" key="1">
    <citation type="submission" date="2020-01" db="EMBL/GenBank/DDBJ databases">
        <title>Development of genomics and gene disruption for Polysphondylium violaceum indicates a role for the polyketide synthase stlB in stalk morphogenesis.</title>
        <authorList>
            <person name="Narita B."/>
            <person name="Kawabe Y."/>
            <person name="Kin K."/>
            <person name="Saito T."/>
            <person name="Gibbs R."/>
            <person name="Kuspa A."/>
            <person name="Muzny D."/>
            <person name="Queller D."/>
            <person name="Richards S."/>
            <person name="Strassman J."/>
            <person name="Sucgang R."/>
            <person name="Worley K."/>
            <person name="Schaap P."/>
        </authorList>
    </citation>
    <scope>NUCLEOTIDE SEQUENCE</scope>
    <source>
        <strain evidence="7">QSvi11</strain>
    </source>
</reference>
<dbReference type="SUPFAM" id="SSF52540">
    <property type="entry name" value="P-loop containing nucleoside triphosphate hydrolases"/>
    <property type="match status" value="1"/>
</dbReference>
<dbReference type="Pfam" id="PF23242">
    <property type="entry name" value="AAA_lid_TRIP13_C"/>
    <property type="match status" value="1"/>
</dbReference>
<dbReference type="Proteomes" id="UP000695562">
    <property type="component" value="Unassembled WGS sequence"/>
</dbReference>
<keyword evidence="8" id="KW-1185">Reference proteome</keyword>
<evidence type="ECO:0000256" key="1">
    <source>
        <dbReference type="ARBA" id="ARBA00007271"/>
    </source>
</evidence>
<name>A0A8J4PW27_9MYCE</name>
<dbReference type="PROSITE" id="PS00674">
    <property type="entry name" value="AAA"/>
    <property type="match status" value="1"/>
</dbReference>
<dbReference type="GO" id="GO:0005524">
    <property type="term" value="F:ATP binding"/>
    <property type="evidence" value="ECO:0007669"/>
    <property type="project" value="UniProtKB-KW"/>
</dbReference>
<dbReference type="OrthoDB" id="10042665at2759"/>
<dbReference type="GO" id="GO:0005634">
    <property type="term" value="C:nucleus"/>
    <property type="evidence" value="ECO:0007669"/>
    <property type="project" value="TreeGrafter"/>
</dbReference>
<evidence type="ECO:0000259" key="6">
    <source>
        <dbReference type="SMART" id="SM00382"/>
    </source>
</evidence>
<dbReference type="GO" id="GO:0051598">
    <property type="term" value="P:meiotic recombination checkpoint signaling"/>
    <property type="evidence" value="ECO:0007669"/>
    <property type="project" value="TreeGrafter"/>
</dbReference>
<feature type="domain" description="AAA+ ATPase" evidence="6">
    <location>
        <begin position="196"/>
        <end position="348"/>
    </location>
</feature>
<evidence type="ECO:0000256" key="5">
    <source>
        <dbReference type="RuleBase" id="RU003651"/>
    </source>
</evidence>
<dbReference type="GO" id="GO:0016887">
    <property type="term" value="F:ATP hydrolysis activity"/>
    <property type="evidence" value="ECO:0007669"/>
    <property type="project" value="InterPro"/>
</dbReference>
<dbReference type="EMBL" id="AJWJ01000072">
    <property type="protein sequence ID" value="KAF2076113.1"/>
    <property type="molecule type" value="Genomic_DNA"/>
</dbReference>
<dbReference type="InterPro" id="IPR058249">
    <property type="entry name" value="Pch2_C"/>
</dbReference>
<dbReference type="FunFam" id="3.40.50.300:FF:001494">
    <property type="entry name" value="Pachytene checkpoint component Pch2"/>
    <property type="match status" value="1"/>
</dbReference>
<dbReference type="InterPro" id="IPR003960">
    <property type="entry name" value="ATPase_AAA_CS"/>
</dbReference>
<evidence type="ECO:0000313" key="8">
    <source>
        <dbReference type="Proteomes" id="UP000695562"/>
    </source>
</evidence>
<accession>A0A8J4PW27</accession>
<dbReference type="AlphaFoldDB" id="A0A8J4PW27"/>
<dbReference type="GO" id="GO:0007131">
    <property type="term" value="P:reciprocal meiotic recombination"/>
    <property type="evidence" value="ECO:0007669"/>
    <property type="project" value="TreeGrafter"/>
</dbReference>
<keyword evidence="3 5" id="KW-0067">ATP-binding</keyword>
<evidence type="ECO:0000256" key="4">
    <source>
        <dbReference type="ARBA" id="ARBA00023254"/>
    </source>
</evidence>
<dbReference type="PRINTS" id="PR00300">
    <property type="entry name" value="CLPPROTEASEA"/>
</dbReference>
<evidence type="ECO:0000256" key="3">
    <source>
        <dbReference type="ARBA" id="ARBA00022840"/>
    </source>
</evidence>
<evidence type="ECO:0000256" key="2">
    <source>
        <dbReference type="ARBA" id="ARBA00022741"/>
    </source>
</evidence>
<dbReference type="Gene3D" id="3.40.50.300">
    <property type="entry name" value="P-loop containing nucleotide triphosphate hydrolases"/>
    <property type="match status" value="1"/>
</dbReference>
<organism evidence="7 8">
    <name type="scientific">Polysphondylium violaceum</name>
    <dbReference type="NCBI Taxonomy" id="133409"/>
    <lineage>
        <taxon>Eukaryota</taxon>
        <taxon>Amoebozoa</taxon>
        <taxon>Evosea</taxon>
        <taxon>Eumycetozoa</taxon>
        <taxon>Dictyostelia</taxon>
        <taxon>Dictyosteliales</taxon>
        <taxon>Dictyosteliaceae</taxon>
        <taxon>Polysphondylium</taxon>
    </lineage>
</organism>
<dbReference type="InterPro" id="IPR003593">
    <property type="entry name" value="AAA+_ATPase"/>
</dbReference>
<protein>
    <recommendedName>
        <fullName evidence="6">AAA+ ATPase domain-containing protein</fullName>
    </recommendedName>
</protein>
<comment type="similarity">
    <text evidence="1">Belongs to the AAA ATPase family. PCH2 subfamily.</text>
</comment>
<keyword evidence="4" id="KW-0469">Meiosis</keyword>
<dbReference type="PANTHER" id="PTHR45991">
    <property type="entry name" value="PACHYTENE CHECKPOINT PROTEIN 2"/>
    <property type="match status" value="1"/>
</dbReference>
<keyword evidence="2 5" id="KW-0547">Nucleotide-binding</keyword>
<proteinExistence type="inferred from homology"/>